<feature type="region of interest" description="Disordered" evidence="4">
    <location>
        <begin position="392"/>
        <end position="419"/>
    </location>
</feature>
<dbReference type="RefSeq" id="WP_345504073.1">
    <property type="nucleotide sequence ID" value="NZ_BAABLO010000011.1"/>
</dbReference>
<protein>
    <recommendedName>
        <fullName evidence="1">D-inositol 3-phosphate glycosyltransferase</fullName>
    </recommendedName>
</protein>
<evidence type="ECO:0000256" key="1">
    <source>
        <dbReference type="ARBA" id="ARBA00021292"/>
    </source>
</evidence>
<keyword evidence="8" id="KW-1185">Reference proteome</keyword>
<evidence type="ECO:0000259" key="6">
    <source>
        <dbReference type="Pfam" id="PF13439"/>
    </source>
</evidence>
<dbReference type="InterPro" id="IPR028098">
    <property type="entry name" value="Glyco_trans_4-like_N"/>
</dbReference>
<dbReference type="PANTHER" id="PTHR45947:SF3">
    <property type="entry name" value="SULFOQUINOVOSYL TRANSFERASE SQD2"/>
    <property type="match status" value="1"/>
</dbReference>
<dbReference type="Pfam" id="PF13439">
    <property type="entry name" value="Glyco_transf_4"/>
    <property type="match status" value="1"/>
</dbReference>
<dbReference type="InterPro" id="IPR050194">
    <property type="entry name" value="Glycosyltransferase_grp1"/>
</dbReference>
<name>A0ABP8YDJ1_9MICO</name>
<organism evidence="7 8">
    <name type="scientific">Pedococcus ginsenosidimutans</name>
    <dbReference type="NCBI Taxonomy" id="490570"/>
    <lineage>
        <taxon>Bacteria</taxon>
        <taxon>Bacillati</taxon>
        <taxon>Actinomycetota</taxon>
        <taxon>Actinomycetes</taxon>
        <taxon>Micrococcales</taxon>
        <taxon>Intrasporangiaceae</taxon>
        <taxon>Pedococcus</taxon>
    </lineage>
</organism>
<evidence type="ECO:0000259" key="5">
    <source>
        <dbReference type="Pfam" id="PF00534"/>
    </source>
</evidence>
<dbReference type="Pfam" id="PF00534">
    <property type="entry name" value="Glycos_transf_1"/>
    <property type="match status" value="1"/>
</dbReference>
<accession>A0ABP8YDJ1</accession>
<dbReference type="CDD" id="cd03801">
    <property type="entry name" value="GT4_PimA-like"/>
    <property type="match status" value="1"/>
</dbReference>
<sequence>MNSQGNEARVTGGDHIAWSPLHIAMVGQKGLPATFGGIEHHVENIGARLVERGHRVTVYCRSTYSDAPMGEHRGMRLVAAPTIGTKHLDAIVHSATSTGKALAAGVDVVHYHGIGPGLVAPVPRFLSRSSVVMTVHGLDHQRAKWGAAAQAVLGAAHWMSGRVPDELVVVSRDLVDHYRDRPGLDATYVPNGVVPHPPVPADLLDRFGLQPGRYAVSVGRLVPEKRADLLIRAFRRVEGDHRLAIVGDSSFSDDFSRHLRDLAADDPRVVFTGFAFGDDLAALYQHAGVFVQPSALEGLPLTLLEAVSYDCPVLVSDIPPHLEVVGQGSSRHRTVPVDDLEALAVALDQMLRAERTPDPVADELRSGVVSHYSWDTAVLELEQVYLRSLARHRGSPGRHHGPLPGTRRADDIVLQKGSR</sequence>
<reference evidence="8" key="1">
    <citation type="journal article" date="2019" name="Int. J. Syst. Evol. Microbiol.">
        <title>The Global Catalogue of Microorganisms (GCM) 10K type strain sequencing project: providing services to taxonomists for standard genome sequencing and annotation.</title>
        <authorList>
            <consortium name="The Broad Institute Genomics Platform"/>
            <consortium name="The Broad Institute Genome Sequencing Center for Infectious Disease"/>
            <person name="Wu L."/>
            <person name="Ma J."/>
        </authorList>
    </citation>
    <scope>NUCLEOTIDE SEQUENCE [LARGE SCALE GENOMIC DNA]</scope>
    <source>
        <strain evidence="8">JCM 18961</strain>
    </source>
</reference>
<feature type="domain" description="Glycosyl transferase family 1" evidence="5">
    <location>
        <begin position="213"/>
        <end position="356"/>
    </location>
</feature>
<dbReference type="EMBL" id="BAABLO010000011">
    <property type="protein sequence ID" value="GAA4727224.1"/>
    <property type="molecule type" value="Genomic_DNA"/>
</dbReference>
<comment type="caution">
    <text evidence="7">The sequence shown here is derived from an EMBL/GenBank/DDBJ whole genome shotgun (WGS) entry which is preliminary data.</text>
</comment>
<dbReference type="PANTHER" id="PTHR45947">
    <property type="entry name" value="SULFOQUINOVOSYL TRANSFERASE SQD2"/>
    <property type="match status" value="1"/>
</dbReference>
<dbReference type="InterPro" id="IPR001296">
    <property type="entry name" value="Glyco_trans_1"/>
</dbReference>
<evidence type="ECO:0000256" key="4">
    <source>
        <dbReference type="SAM" id="MobiDB-lite"/>
    </source>
</evidence>
<keyword evidence="2" id="KW-0328">Glycosyltransferase</keyword>
<feature type="compositionally biased region" description="Basic residues" evidence="4">
    <location>
        <begin position="392"/>
        <end position="401"/>
    </location>
</feature>
<dbReference type="Proteomes" id="UP001500556">
    <property type="component" value="Unassembled WGS sequence"/>
</dbReference>
<feature type="domain" description="Glycosyltransferase subfamily 4-like N-terminal" evidence="6">
    <location>
        <begin position="35"/>
        <end position="193"/>
    </location>
</feature>
<evidence type="ECO:0000313" key="8">
    <source>
        <dbReference type="Proteomes" id="UP001500556"/>
    </source>
</evidence>
<keyword evidence="3" id="KW-0808">Transferase</keyword>
<evidence type="ECO:0000256" key="3">
    <source>
        <dbReference type="ARBA" id="ARBA00022679"/>
    </source>
</evidence>
<dbReference type="Gene3D" id="3.40.50.2000">
    <property type="entry name" value="Glycogen Phosphorylase B"/>
    <property type="match status" value="2"/>
</dbReference>
<gene>
    <name evidence="7" type="ORF">GCM10025782_27230</name>
</gene>
<evidence type="ECO:0000256" key="2">
    <source>
        <dbReference type="ARBA" id="ARBA00022676"/>
    </source>
</evidence>
<dbReference type="SUPFAM" id="SSF53756">
    <property type="entry name" value="UDP-Glycosyltransferase/glycogen phosphorylase"/>
    <property type="match status" value="1"/>
</dbReference>
<proteinExistence type="predicted"/>
<evidence type="ECO:0000313" key="7">
    <source>
        <dbReference type="EMBL" id="GAA4727224.1"/>
    </source>
</evidence>